<evidence type="ECO:0000256" key="9">
    <source>
        <dbReference type="ARBA" id="ARBA00025157"/>
    </source>
</evidence>
<dbReference type="Pfam" id="PF00005">
    <property type="entry name" value="ABC_tran"/>
    <property type="match status" value="1"/>
</dbReference>
<comment type="similarity">
    <text evidence="2 10">Belongs to the ABC transporter superfamily.</text>
</comment>
<dbReference type="PROSITE" id="PS50893">
    <property type="entry name" value="ABC_TRANSPORTER_2"/>
    <property type="match status" value="1"/>
</dbReference>
<dbReference type="PANTHER" id="PTHR43553:SF24">
    <property type="entry name" value="ENERGY-COUPLING FACTOR TRANSPORTER ATP-BINDING PROTEIN ECFA1"/>
    <property type="match status" value="1"/>
</dbReference>
<comment type="function">
    <text evidence="10">Part of an ABC transporter complex. Responsible for energy coupling to the transport system.</text>
</comment>
<dbReference type="InterPro" id="IPR003439">
    <property type="entry name" value="ABC_transporter-like_ATP-bd"/>
</dbReference>
<evidence type="ECO:0000256" key="8">
    <source>
        <dbReference type="ARBA" id="ARBA00023136"/>
    </source>
</evidence>
<evidence type="ECO:0000256" key="5">
    <source>
        <dbReference type="ARBA" id="ARBA00022741"/>
    </source>
</evidence>
<dbReference type="PANTHER" id="PTHR43553">
    <property type="entry name" value="HEAVY METAL TRANSPORTER"/>
    <property type="match status" value="1"/>
</dbReference>
<dbReference type="SUPFAM" id="SSF52540">
    <property type="entry name" value="P-loop containing nucleoside triphosphate hydrolases"/>
    <property type="match status" value="1"/>
</dbReference>
<dbReference type="Proteomes" id="UP000316196">
    <property type="component" value="Unassembled WGS sequence"/>
</dbReference>
<evidence type="ECO:0000256" key="2">
    <source>
        <dbReference type="ARBA" id="ARBA00005417"/>
    </source>
</evidence>
<evidence type="ECO:0000256" key="10">
    <source>
        <dbReference type="RuleBase" id="RU364103"/>
    </source>
</evidence>
<keyword evidence="7" id="KW-1278">Translocase</keyword>
<evidence type="ECO:0000256" key="1">
    <source>
        <dbReference type="ARBA" id="ARBA00004202"/>
    </source>
</evidence>
<protein>
    <recommendedName>
        <fullName evidence="10">ABC transporter ATP-binding protein</fullName>
    </recommendedName>
</protein>
<dbReference type="SMART" id="SM00382">
    <property type="entry name" value="AAA"/>
    <property type="match status" value="1"/>
</dbReference>
<dbReference type="InterPro" id="IPR015856">
    <property type="entry name" value="ABC_transpr_CbiO/EcfA_su"/>
</dbReference>
<dbReference type="Gene3D" id="3.40.50.300">
    <property type="entry name" value="P-loop containing nucleotide triphosphate hydrolases"/>
    <property type="match status" value="1"/>
</dbReference>
<dbReference type="FunFam" id="3.40.50.300:FF:000224">
    <property type="entry name" value="Energy-coupling factor transporter ATP-binding protein EcfA"/>
    <property type="match status" value="1"/>
</dbReference>
<evidence type="ECO:0000313" key="13">
    <source>
        <dbReference type="Proteomes" id="UP000316196"/>
    </source>
</evidence>
<dbReference type="InterPro" id="IPR017871">
    <property type="entry name" value="ABC_transporter-like_CS"/>
</dbReference>
<sequence length="274" mass="29069">MVTLGARGLRVGYDRGTVLDDLTVDLTGGTRWVVLGANGSGKTTLLSVLSGALRPTAGQVLRNGQPLSYRPRALAEHRRVVQMVLQDPDDQLFSADVAADISFGPLNLGLSPDDALARVDEACALLTLDHLRDRPVHQLSGGERKRVAIAGAVAMRPQVLLLDEPTAGLDPEGIDDMLGVLDRLEEQGTTVVMATHDVDLALAWSTRALVVGGGTARVGDTTEILSDTSVISAARLRRPWPLELTARLIDAGLLPADGQAPRTMADVVALLDDR</sequence>
<evidence type="ECO:0000256" key="4">
    <source>
        <dbReference type="ARBA" id="ARBA00022475"/>
    </source>
</evidence>
<keyword evidence="5 10" id="KW-0547">Nucleotide-binding</keyword>
<dbReference type="GO" id="GO:0042626">
    <property type="term" value="F:ATPase-coupled transmembrane transporter activity"/>
    <property type="evidence" value="ECO:0007669"/>
    <property type="project" value="TreeGrafter"/>
</dbReference>
<feature type="domain" description="ABC transporter" evidence="11">
    <location>
        <begin position="4"/>
        <end position="238"/>
    </location>
</feature>
<accession>A0A542ZCR0</accession>
<evidence type="ECO:0000256" key="7">
    <source>
        <dbReference type="ARBA" id="ARBA00022967"/>
    </source>
</evidence>
<dbReference type="GO" id="GO:0005524">
    <property type="term" value="F:ATP binding"/>
    <property type="evidence" value="ECO:0007669"/>
    <property type="project" value="UniProtKB-UniRule"/>
</dbReference>
<dbReference type="InterPro" id="IPR005876">
    <property type="entry name" value="Co_trans_ATP-bd"/>
</dbReference>
<keyword evidence="13" id="KW-1185">Reference proteome</keyword>
<evidence type="ECO:0000256" key="3">
    <source>
        <dbReference type="ARBA" id="ARBA00022448"/>
    </source>
</evidence>
<dbReference type="GO" id="GO:0043190">
    <property type="term" value="C:ATP-binding cassette (ABC) transporter complex"/>
    <property type="evidence" value="ECO:0007669"/>
    <property type="project" value="TreeGrafter"/>
</dbReference>
<evidence type="ECO:0000256" key="6">
    <source>
        <dbReference type="ARBA" id="ARBA00022840"/>
    </source>
</evidence>
<comment type="caution">
    <text evidence="12">The sequence shown here is derived from an EMBL/GenBank/DDBJ whole genome shotgun (WGS) entry which is preliminary data.</text>
</comment>
<comment type="function">
    <text evidence="9">Probably part of an ABC transporter complex. Responsible for energy coupling to the transport system.</text>
</comment>
<dbReference type="EMBL" id="VFOR01000002">
    <property type="protein sequence ID" value="TQL58142.1"/>
    <property type="molecule type" value="Genomic_DNA"/>
</dbReference>
<dbReference type="GO" id="GO:0006824">
    <property type="term" value="P:cobalt ion transport"/>
    <property type="evidence" value="ECO:0007669"/>
    <property type="project" value="InterPro"/>
</dbReference>
<evidence type="ECO:0000313" key="12">
    <source>
        <dbReference type="EMBL" id="TQL58142.1"/>
    </source>
</evidence>
<evidence type="ECO:0000259" key="11">
    <source>
        <dbReference type="PROSITE" id="PS50893"/>
    </source>
</evidence>
<name>A0A542ZCR0_9ACTN</name>
<keyword evidence="6 10" id="KW-0067">ATP-binding</keyword>
<dbReference type="CDD" id="cd03225">
    <property type="entry name" value="ABC_cobalt_CbiO_domain1"/>
    <property type="match status" value="1"/>
</dbReference>
<keyword evidence="8 10" id="KW-0472">Membrane</keyword>
<keyword evidence="3 10" id="KW-0813">Transport</keyword>
<dbReference type="InterPro" id="IPR003593">
    <property type="entry name" value="AAA+_ATPase"/>
</dbReference>
<proteinExistence type="inferred from homology"/>
<dbReference type="NCBIfam" id="TIGR01166">
    <property type="entry name" value="cbiO"/>
    <property type="match status" value="1"/>
</dbReference>
<dbReference type="InterPro" id="IPR050095">
    <property type="entry name" value="ECF_ABC_transporter_ATP-bd"/>
</dbReference>
<keyword evidence="4 10" id="KW-1003">Cell membrane</keyword>
<dbReference type="PROSITE" id="PS00211">
    <property type="entry name" value="ABC_TRANSPORTER_1"/>
    <property type="match status" value="1"/>
</dbReference>
<comment type="subcellular location">
    <subcellularLocation>
        <location evidence="1 10">Cell membrane</location>
        <topology evidence="1 10">Peripheral membrane protein</topology>
    </subcellularLocation>
</comment>
<dbReference type="GO" id="GO:0016887">
    <property type="term" value="F:ATP hydrolysis activity"/>
    <property type="evidence" value="ECO:0007669"/>
    <property type="project" value="InterPro"/>
</dbReference>
<reference evidence="12 13" key="1">
    <citation type="submission" date="2019-06" db="EMBL/GenBank/DDBJ databases">
        <title>Sequencing the genomes of 1000 actinobacteria strains.</title>
        <authorList>
            <person name="Klenk H.-P."/>
        </authorList>
    </citation>
    <scope>NUCLEOTIDE SEQUENCE [LARGE SCALE GENOMIC DNA]</scope>
    <source>
        <strain evidence="12 13">DSM 8251</strain>
    </source>
</reference>
<organism evidence="12 13">
    <name type="scientific">Propioniferax innocua</name>
    <dbReference type="NCBI Taxonomy" id="1753"/>
    <lineage>
        <taxon>Bacteria</taxon>
        <taxon>Bacillati</taxon>
        <taxon>Actinomycetota</taxon>
        <taxon>Actinomycetes</taxon>
        <taxon>Propionibacteriales</taxon>
        <taxon>Propionibacteriaceae</taxon>
        <taxon>Propioniferax</taxon>
    </lineage>
</organism>
<dbReference type="InterPro" id="IPR027417">
    <property type="entry name" value="P-loop_NTPase"/>
</dbReference>
<gene>
    <name evidence="12" type="ORF">FB460_1995</name>
</gene>
<dbReference type="AlphaFoldDB" id="A0A542ZCR0"/>